<organism evidence="1">
    <name type="scientific">bioreactor metagenome</name>
    <dbReference type="NCBI Taxonomy" id="1076179"/>
    <lineage>
        <taxon>unclassified sequences</taxon>
        <taxon>metagenomes</taxon>
        <taxon>ecological metagenomes</taxon>
    </lineage>
</organism>
<dbReference type="AlphaFoldDB" id="A0A644VZ69"/>
<proteinExistence type="predicted"/>
<gene>
    <name evidence="1" type="ORF">SDC9_42967</name>
</gene>
<reference evidence="1" key="1">
    <citation type="submission" date="2019-08" db="EMBL/GenBank/DDBJ databases">
        <authorList>
            <person name="Kucharzyk K."/>
            <person name="Murdoch R.W."/>
            <person name="Higgins S."/>
            <person name="Loffler F."/>
        </authorList>
    </citation>
    <scope>NUCLEOTIDE SEQUENCE</scope>
</reference>
<protein>
    <submittedName>
        <fullName evidence="1">Uncharacterized protein</fullName>
    </submittedName>
</protein>
<name>A0A644VZ69_9ZZZZ</name>
<evidence type="ECO:0000313" key="1">
    <source>
        <dbReference type="EMBL" id="MPL96784.1"/>
    </source>
</evidence>
<dbReference type="EMBL" id="VSSQ01000525">
    <property type="protein sequence ID" value="MPL96784.1"/>
    <property type="molecule type" value="Genomic_DNA"/>
</dbReference>
<accession>A0A644VZ69</accession>
<comment type="caution">
    <text evidence="1">The sequence shown here is derived from an EMBL/GenBank/DDBJ whole genome shotgun (WGS) entry which is preliminary data.</text>
</comment>
<sequence length="571" mass="67385">MAFVITPSYEDIFSDKRPELSELLSDIPSSDVLRLLSYLDAQLFLNEDIQTQFKLLKVLLKRQKTDTVINIIHNYEILNENAKTEFSVFSRLYIKTFIHYVLINYQEIPSIADTTPTQELNLLKAYLVISSIKNSETHNIYNIGNETKESDFFPTHTWPLIISQLDVNTKINPIPNIIRGVCLMNYLQYHSSYSKYVISFLNKKGLTNTWEYIMLLSSTIQLSWTKNDAGMKNYFFVCDDKFSALFDYFSINPSEYRERYLNKKEEHSLLKSKPLFKYENQYYVLDWNFMPNKIYEGLIFDFHSESGIKELSTLNTIPQFKRLIGLEITEKFIFRTILKAVFSDKYCKLIFPKDNSAGEPDAYYRKGNSIFLFEIKDSFFPTSAIKSSTYEDIKNAIDEKYNNDKKGTGQLVKQINRLKEKSYEEKDYQDLKIKVRNFNVYPIIIYTDKYFGMYGVSNYLIKEFDKKIEHIKLQKSFKKINNLTFLSLDYLILHSKLLSNNGFVKILDNLHKTIDDRKKKNDRIREVPVLMEYNKNMELILEESYKTENDKEMDIKEIMLLLNMTEGLPQS</sequence>